<dbReference type="InterPro" id="IPR003115">
    <property type="entry name" value="ParB_N"/>
</dbReference>
<feature type="region of interest" description="Disordered" evidence="3">
    <location>
        <begin position="28"/>
        <end position="54"/>
    </location>
</feature>
<dbReference type="Proteomes" id="UP001500888">
    <property type="component" value="Unassembled WGS sequence"/>
</dbReference>
<dbReference type="Gene3D" id="3.90.1530.30">
    <property type="match status" value="1"/>
</dbReference>
<sequence>MPRGSKAGASANAPKTLDPRIILAERPLIQSPTAKGNGRPLPVSAIAPNPENLRDDALDSAEKREEMVNSLTTIGLIHAVVVCDRVEYVKVRPEHTERFGPEIEYVLLAGERRWLAAKDAGWESIRGEIQNDLLKTMDEVFIHENLGRVDLNPFQEAEGYRRLQLAGHSLAEIGVRNNKSKAHISKRLRLLELGADARSLVLAGELSIDTAYNILAALGDTPELAAPAWLMMRDHGISAKEAAQRVLTAPEAPEAPGPVSPASPNEVPSSPPAFLAETPTRQETSSGLSHESPSPSRERPPQSARRHAPSAAVDGDRDRAIAAEARAKHCQTLLDAFEADHAPHSMPIAMATVVHAPGPALELAHQWLVALGDLEAEALGAKAYAQTMIKSGDRQRIGRLAYATALADAEIRAADRRRKWDMGIITHVRHLMDVAGYTPHSAWESDQLGLTPATS</sequence>
<evidence type="ECO:0000256" key="2">
    <source>
        <dbReference type="ARBA" id="ARBA00022829"/>
    </source>
</evidence>
<name>A0ABP7JG76_9ACTN</name>
<dbReference type="Pfam" id="PF17762">
    <property type="entry name" value="HTH_ParB"/>
    <property type="match status" value="1"/>
</dbReference>
<feature type="region of interest" description="Disordered" evidence="3">
    <location>
        <begin position="242"/>
        <end position="316"/>
    </location>
</feature>
<keyword evidence="6" id="KW-1185">Reference proteome</keyword>
<dbReference type="InterPro" id="IPR041468">
    <property type="entry name" value="HTH_ParB/Spo0J"/>
</dbReference>
<accession>A0ABP7JG76</accession>
<feature type="domain" description="ParB-like N-terminal" evidence="4">
    <location>
        <begin position="39"/>
        <end position="146"/>
    </location>
</feature>
<gene>
    <name evidence="5" type="ORF">GCM10022226_78620</name>
</gene>
<dbReference type="InterPro" id="IPR036086">
    <property type="entry name" value="ParB/Sulfiredoxin_sf"/>
</dbReference>
<dbReference type="EMBL" id="BAAAZR010000059">
    <property type="protein sequence ID" value="GAA3843901.1"/>
    <property type="molecule type" value="Genomic_DNA"/>
</dbReference>
<dbReference type="RefSeq" id="WP_344952793.1">
    <property type="nucleotide sequence ID" value="NZ_BAAAZR010000059.1"/>
</dbReference>
<dbReference type="SUPFAM" id="SSF109709">
    <property type="entry name" value="KorB DNA-binding domain-like"/>
    <property type="match status" value="1"/>
</dbReference>
<comment type="similarity">
    <text evidence="1">Belongs to the ParB family.</text>
</comment>
<keyword evidence="2" id="KW-0159">Chromosome partition</keyword>
<dbReference type="Gene3D" id="1.10.10.2830">
    <property type="match status" value="1"/>
</dbReference>
<dbReference type="Pfam" id="PF02195">
    <property type="entry name" value="ParB_N"/>
    <property type="match status" value="1"/>
</dbReference>
<evidence type="ECO:0000259" key="4">
    <source>
        <dbReference type="SMART" id="SM00470"/>
    </source>
</evidence>
<proteinExistence type="inferred from homology"/>
<protein>
    <recommendedName>
        <fullName evidence="4">ParB-like N-terminal domain-containing protein</fullName>
    </recommendedName>
</protein>
<dbReference type="InterPro" id="IPR004437">
    <property type="entry name" value="ParB/RepB/Spo0J"/>
</dbReference>
<evidence type="ECO:0000313" key="5">
    <source>
        <dbReference type="EMBL" id="GAA3843901.1"/>
    </source>
</evidence>
<dbReference type="SMART" id="SM00470">
    <property type="entry name" value="ParB"/>
    <property type="match status" value="1"/>
</dbReference>
<evidence type="ECO:0000313" key="6">
    <source>
        <dbReference type="Proteomes" id="UP001500888"/>
    </source>
</evidence>
<dbReference type="NCBIfam" id="TIGR00180">
    <property type="entry name" value="parB_part"/>
    <property type="match status" value="1"/>
</dbReference>
<comment type="caution">
    <text evidence="5">The sequence shown here is derived from an EMBL/GenBank/DDBJ whole genome shotgun (WGS) entry which is preliminary data.</text>
</comment>
<dbReference type="PANTHER" id="PTHR33375:SF1">
    <property type="entry name" value="CHROMOSOME-PARTITIONING PROTEIN PARB-RELATED"/>
    <property type="match status" value="1"/>
</dbReference>
<evidence type="ECO:0000256" key="3">
    <source>
        <dbReference type="SAM" id="MobiDB-lite"/>
    </source>
</evidence>
<dbReference type="InterPro" id="IPR050336">
    <property type="entry name" value="Chromosome_partition/occlusion"/>
</dbReference>
<dbReference type="PANTHER" id="PTHR33375">
    <property type="entry name" value="CHROMOSOME-PARTITIONING PROTEIN PARB-RELATED"/>
    <property type="match status" value="1"/>
</dbReference>
<organism evidence="5 6">
    <name type="scientific">Sphaerisporangium flaviroseum</name>
    <dbReference type="NCBI Taxonomy" id="509199"/>
    <lineage>
        <taxon>Bacteria</taxon>
        <taxon>Bacillati</taxon>
        <taxon>Actinomycetota</taxon>
        <taxon>Actinomycetes</taxon>
        <taxon>Streptosporangiales</taxon>
        <taxon>Streptosporangiaceae</taxon>
        <taxon>Sphaerisporangium</taxon>
    </lineage>
</organism>
<dbReference type="SUPFAM" id="SSF110849">
    <property type="entry name" value="ParB/Sulfiredoxin"/>
    <property type="match status" value="1"/>
</dbReference>
<feature type="compositionally biased region" description="Low complexity" evidence="3">
    <location>
        <begin position="285"/>
        <end position="295"/>
    </location>
</feature>
<evidence type="ECO:0000256" key="1">
    <source>
        <dbReference type="ARBA" id="ARBA00006295"/>
    </source>
</evidence>
<reference evidence="6" key="1">
    <citation type="journal article" date="2019" name="Int. J. Syst. Evol. Microbiol.">
        <title>The Global Catalogue of Microorganisms (GCM) 10K type strain sequencing project: providing services to taxonomists for standard genome sequencing and annotation.</title>
        <authorList>
            <consortium name="The Broad Institute Genomics Platform"/>
            <consortium name="The Broad Institute Genome Sequencing Center for Infectious Disease"/>
            <person name="Wu L."/>
            <person name="Ma J."/>
        </authorList>
    </citation>
    <scope>NUCLEOTIDE SEQUENCE [LARGE SCALE GENOMIC DNA]</scope>
    <source>
        <strain evidence="6">JCM 16908</strain>
    </source>
</reference>